<feature type="domain" description="Metallo-beta-lactamase" evidence="4">
    <location>
        <begin position="31"/>
        <end position="191"/>
    </location>
</feature>
<evidence type="ECO:0000313" key="6">
    <source>
        <dbReference type="Proteomes" id="UP001597120"/>
    </source>
</evidence>
<comment type="caution">
    <text evidence="5">The sequence shown here is derived from an EMBL/GenBank/DDBJ whole genome shotgun (WGS) entry which is preliminary data.</text>
</comment>
<gene>
    <name evidence="5" type="ORF">ACFQ03_23405</name>
</gene>
<keyword evidence="6" id="KW-1185">Reference proteome</keyword>
<protein>
    <submittedName>
        <fullName evidence="5">MBL fold metallo-hydrolase</fullName>
    </submittedName>
</protein>
<evidence type="ECO:0000313" key="5">
    <source>
        <dbReference type="EMBL" id="MFD0872069.1"/>
    </source>
</evidence>
<dbReference type="EMBL" id="JBHTIU010000100">
    <property type="protein sequence ID" value="MFD0872069.1"/>
    <property type="molecule type" value="Genomic_DNA"/>
</dbReference>
<accession>A0ABW3DHL4</accession>
<evidence type="ECO:0000256" key="2">
    <source>
        <dbReference type="ARBA" id="ARBA00034301"/>
    </source>
</evidence>
<evidence type="ECO:0000259" key="4">
    <source>
        <dbReference type="Pfam" id="PF12706"/>
    </source>
</evidence>
<proteinExistence type="predicted"/>
<dbReference type="Gene3D" id="3.60.15.10">
    <property type="entry name" value="Ribonuclease Z/Hydroxyacylglutathione hydrolase-like"/>
    <property type="match status" value="1"/>
</dbReference>
<comment type="function">
    <text evidence="2">Counteracts the endogenous Pycsar antiviral defense system. Phosphodiesterase that enables metal-dependent hydrolysis of host cyclic nucleotide Pycsar defense signals such as cCMP and cUMP.</text>
</comment>
<dbReference type="InterPro" id="IPR036866">
    <property type="entry name" value="RibonucZ/Hydroxyglut_hydro"/>
</dbReference>
<sequence>MRSRSSVIVDDIIKIDYPADSLFHAWRDQIDYGKIEHLLFTHTHYDHFFPEDLYNRVEGYSHGCASPLHIYGNDAAISQTYKAVPARSERYAFHRLLPFQTVALGSFRATALLADHNPLETCYLYYIEKDGKALLHGHDTGWFPEETWSWLEGKKINMALLDCTNGQLTTDKRERNHMNVETVREVKRRLREGGQIDDQSQLFATHFSHNCGLHHEDLVRIFAPDGIQVAYDGMVVQI</sequence>
<reference evidence="6" key="1">
    <citation type="journal article" date="2019" name="Int. J. Syst. Evol. Microbiol.">
        <title>The Global Catalogue of Microorganisms (GCM) 10K type strain sequencing project: providing services to taxonomists for standard genome sequencing and annotation.</title>
        <authorList>
            <consortium name="The Broad Institute Genomics Platform"/>
            <consortium name="The Broad Institute Genome Sequencing Center for Infectious Disease"/>
            <person name="Wu L."/>
            <person name="Ma J."/>
        </authorList>
    </citation>
    <scope>NUCLEOTIDE SEQUENCE [LARGE SCALE GENOMIC DNA]</scope>
    <source>
        <strain evidence="6">CCUG 57263</strain>
    </source>
</reference>
<comment type="catalytic activity">
    <reaction evidence="3">
        <text>3',5'-cyclic UMP + H2O = UMP + H(+)</text>
        <dbReference type="Rhea" id="RHEA:70575"/>
        <dbReference type="ChEBI" id="CHEBI:15377"/>
        <dbReference type="ChEBI" id="CHEBI:15378"/>
        <dbReference type="ChEBI" id="CHEBI:57865"/>
        <dbReference type="ChEBI" id="CHEBI:184387"/>
    </reaction>
    <physiologicalReaction direction="left-to-right" evidence="3">
        <dbReference type="Rhea" id="RHEA:70576"/>
    </physiologicalReaction>
</comment>
<dbReference type="SUPFAM" id="SSF56281">
    <property type="entry name" value="Metallo-hydrolase/oxidoreductase"/>
    <property type="match status" value="1"/>
</dbReference>
<evidence type="ECO:0000256" key="3">
    <source>
        <dbReference type="ARBA" id="ARBA00048505"/>
    </source>
</evidence>
<comment type="catalytic activity">
    <reaction evidence="1">
        <text>3',5'-cyclic CMP + H2O = CMP + H(+)</text>
        <dbReference type="Rhea" id="RHEA:72675"/>
        <dbReference type="ChEBI" id="CHEBI:15377"/>
        <dbReference type="ChEBI" id="CHEBI:15378"/>
        <dbReference type="ChEBI" id="CHEBI:58003"/>
        <dbReference type="ChEBI" id="CHEBI:60377"/>
    </reaction>
    <physiologicalReaction direction="left-to-right" evidence="1">
        <dbReference type="Rhea" id="RHEA:72676"/>
    </physiologicalReaction>
</comment>
<evidence type="ECO:0000256" key="1">
    <source>
        <dbReference type="ARBA" id="ARBA00034221"/>
    </source>
</evidence>
<dbReference type="RefSeq" id="WP_225312806.1">
    <property type="nucleotide sequence ID" value="NZ_JBHTIU010000100.1"/>
</dbReference>
<dbReference type="Pfam" id="PF12706">
    <property type="entry name" value="Lactamase_B_2"/>
    <property type="match status" value="1"/>
</dbReference>
<dbReference type="Proteomes" id="UP001597120">
    <property type="component" value="Unassembled WGS sequence"/>
</dbReference>
<name>A0ABW3DHL4_9BACL</name>
<organism evidence="5 6">
    <name type="scientific">Paenibacillus residui</name>
    <dbReference type="NCBI Taxonomy" id="629724"/>
    <lineage>
        <taxon>Bacteria</taxon>
        <taxon>Bacillati</taxon>
        <taxon>Bacillota</taxon>
        <taxon>Bacilli</taxon>
        <taxon>Bacillales</taxon>
        <taxon>Paenibacillaceae</taxon>
        <taxon>Paenibacillus</taxon>
    </lineage>
</organism>
<dbReference type="InterPro" id="IPR001279">
    <property type="entry name" value="Metallo-B-lactamas"/>
</dbReference>